<dbReference type="OrthoDB" id="1551288at2"/>
<dbReference type="STRING" id="329726.AM1_3027"/>
<keyword evidence="2" id="KW-1185">Reference proteome</keyword>
<evidence type="ECO:0000313" key="2">
    <source>
        <dbReference type="Proteomes" id="UP000000268"/>
    </source>
</evidence>
<dbReference type="InterPro" id="IPR018740">
    <property type="entry name" value="DUF2282_membr"/>
</dbReference>
<organism evidence="1 2">
    <name type="scientific">Acaryochloris marina (strain MBIC 11017)</name>
    <dbReference type="NCBI Taxonomy" id="329726"/>
    <lineage>
        <taxon>Bacteria</taxon>
        <taxon>Bacillati</taxon>
        <taxon>Cyanobacteriota</taxon>
        <taxon>Cyanophyceae</taxon>
        <taxon>Acaryochloridales</taxon>
        <taxon>Acaryochloridaceae</taxon>
        <taxon>Acaryochloris</taxon>
    </lineage>
</organism>
<dbReference type="Proteomes" id="UP000000268">
    <property type="component" value="Chromosome"/>
</dbReference>
<dbReference type="eggNOG" id="COG5572">
    <property type="taxonomic scope" value="Bacteria"/>
</dbReference>
<reference evidence="1 2" key="1">
    <citation type="journal article" date="2008" name="Proc. Natl. Acad. Sci. U.S.A.">
        <title>Niche adaptation and genome expansion in the chlorophyll d-producing cyanobacterium Acaryochloris marina.</title>
        <authorList>
            <person name="Swingley W.D."/>
            <person name="Chen M."/>
            <person name="Cheung P.C."/>
            <person name="Conrad A.L."/>
            <person name="Dejesa L.C."/>
            <person name="Hao J."/>
            <person name="Honchak B.M."/>
            <person name="Karbach L.E."/>
            <person name="Kurdoglu A."/>
            <person name="Lahiri S."/>
            <person name="Mastrian S.D."/>
            <person name="Miyashita H."/>
            <person name="Page L."/>
            <person name="Ramakrishna P."/>
            <person name="Satoh S."/>
            <person name="Sattley W.M."/>
            <person name="Shimada Y."/>
            <person name="Taylor H.L."/>
            <person name="Tomo T."/>
            <person name="Tsuchiya T."/>
            <person name="Wang Z.T."/>
            <person name="Raymond J."/>
            <person name="Mimuro M."/>
            <person name="Blankenship R.E."/>
            <person name="Touchman J.W."/>
        </authorList>
    </citation>
    <scope>NUCLEOTIDE SEQUENCE [LARGE SCALE GENOMIC DNA]</scope>
    <source>
        <strain evidence="2">MBIC 11017</strain>
    </source>
</reference>
<name>B0CCJ4_ACAM1</name>
<dbReference type="RefSeq" id="WP_012163454.1">
    <property type="nucleotide sequence ID" value="NC_009925.1"/>
</dbReference>
<dbReference type="KEGG" id="amr:AM1_3027"/>
<protein>
    <submittedName>
        <fullName evidence="1">Uncharacterized protein</fullName>
    </submittedName>
</protein>
<proteinExistence type="predicted"/>
<sequence>MKTTTKAVAVTTALSGVLALGLVATQSDDAVAGKPGYEKCAGIVKAGLNDCGTSKHDCSGKATVDNDPEEWIYVPAGTCEKIVGSTLKEAAPPAEAVEEGKKEG</sequence>
<accession>B0CCJ4</accession>
<dbReference type="AlphaFoldDB" id="B0CCJ4"/>
<evidence type="ECO:0000313" key="1">
    <source>
        <dbReference type="EMBL" id="ABW28023.1"/>
    </source>
</evidence>
<gene>
    <name evidence="1" type="ordered locus">AM1_3027</name>
</gene>
<dbReference type="HOGENOM" id="CLU_152410_1_0_3"/>
<dbReference type="Pfam" id="PF10048">
    <property type="entry name" value="DUF2282"/>
    <property type="match status" value="1"/>
</dbReference>
<dbReference type="EMBL" id="CP000828">
    <property type="protein sequence ID" value="ABW28023.1"/>
    <property type="molecule type" value="Genomic_DNA"/>
</dbReference>